<keyword evidence="2" id="KW-1185">Reference proteome</keyword>
<evidence type="ECO:0000313" key="1">
    <source>
        <dbReference type="EMBL" id="KEQ56590.1"/>
    </source>
</evidence>
<dbReference type="PATRIC" id="fig|1502293.3.peg.847"/>
<reference evidence="1 2" key="1">
    <citation type="submission" date="2014-06" db="EMBL/GenBank/DDBJ databases">
        <authorList>
            <person name="Ngugi D.K."/>
            <person name="Blom J."/>
            <person name="Alam I."/>
            <person name="Rashid M."/>
            <person name="Ba Alawi W."/>
            <person name="Zhang G."/>
            <person name="Hikmawan T."/>
            <person name="Guan Y."/>
            <person name="Antunes A."/>
            <person name="Siam R."/>
            <person name="ElDorry H."/>
            <person name="Bajic V."/>
            <person name="Stingl U."/>
        </authorList>
    </citation>
    <scope>NUCLEOTIDE SEQUENCE [LARGE SCALE GENOMIC DNA]</scope>
    <source>
        <strain evidence="1">SCGC AAA799-N04</strain>
    </source>
</reference>
<proteinExistence type="predicted"/>
<name>A0A081RN17_9ARCH</name>
<dbReference type="EMBL" id="JOKN01000014">
    <property type="protein sequence ID" value="KEQ56590.1"/>
    <property type="molecule type" value="Genomic_DNA"/>
</dbReference>
<organism evidence="1 2">
    <name type="scientific">Marine Group I thaumarchaeote SCGC AAA799-N04</name>
    <dbReference type="NCBI Taxonomy" id="1502293"/>
    <lineage>
        <taxon>Archaea</taxon>
        <taxon>Nitrososphaerota</taxon>
        <taxon>Marine Group I</taxon>
    </lineage>
</organism>
<dbReference type="AlphaFoldDB" id="A0A081RN17"/>
<accession>A0A081RN17</accession>
<comment type="caution">
    <text evidence="1">The sequence shown here is derived from an EMBL/GenBank/DDBJ whole genome shotgun (WGS) entry which is preliminary data.</text>
</comment>
<sequence length="72" mass="8341">MNEQEQLMDNLLNVDLEIIDVIRELHQGNWDSDSHKKQVGDLLKIRDEMVQKLMAANGGDHQCDCGHDHHHE</sequence>
<gene>
    <name evidence="1" type="ORF">AAA799N04_00919</name>
</gene>
<evidence type="ECO:0000313" key="2">
    <source>
        <dbReference type="Proteomes" id="UP000028059"/>
    </source>
</evidence>
<dbReference type="Proteomes" id="UP000028059">
    <property type="component" value="Unassembled WGS sequence"/>
</dbReference>
<protein>
    <submittedName>
        <fullName evidence="1">Uncharacterized protein</fullName>
    </submittedName>
</protein>